<dbReference type="EMBL" id="BAABME010024497">
    <property type="protein sequence ID" value="GAA0170327.1"/>
    <property type="molecule type" value="Genomic_DNA"/>
</dbReference>
<comment type="caution">
    <text evidence="2">The sequence shown here is derived from an EMBL/GenBank/DDBJ whole genome shotgun (WGS) entry which is preliminary data.</text>
</comment>
<dbReference type="PANTHER" id="PTHR11439">
    <property type="entry name" value="GAG-POL-RELATED RETROTRANSPOSON"/>
    <property type="match status" value="1"/>
</dbReference>
<reference evidence="2 3" key="1">
    <citation type="submission" date="2024-01" db="EMBL/GenBank/DDBJ databases">
        <title>The complete chloroplast genome sequence of Lithospermum erythrorhizon: insights into the phylogenetic relationship among Boraginaceae species and the maternal lineages of purple gromwells.</title>
        <authorList>
            <person name="Okada T."/>
            <person name="Watanabe K."/>
        </authorList>
    </citation>
    <scope>NUCLEOTIDE SEQUENCE [LARGE SCALE GENOMIC DNA]</scope>
</reference>
<dbReference type="InterPro" id="IPR013103">
    <property type="entry name" value="RVT_2"/>
</dbReference>
<dbReference type="SUPFAM" id="SSF56672">
    <property type="entry name" value="DNA/RNA polymerases"/>
    <property type="match status" value="1"/>
</dbReference>
<proteinExistence type="predicted"/>
<dbReference type="PANTHER" id="PTHR11439:SF463">
    <property type="entry name" value="REVERSE TRANSCRIPTASE TY1_COPIA-TYPE DOMAIN-CONTAINING PROTEIN"/>
    <property type="match status" value="1"/>
</dbReference>
<dbReference type="Proteomes" id="UP001454036">
    <property type="component" value="Unassembled WGS sequence"/>
</dbReference>
<dbReference type="Pfam" id="PF07727">
    <property type="entry name" value="RVT_2"/>
    <property type="match status" value="1"/>
</dbReference>
<keyword evidence="3" id="KW-1185">Reference proteome</keyword>
<sequence>MFMSHTGNDKITILIVYVDDVIVTCDDVAEIKDIKRLLAKEFQVQALGCRASSTPVELENKDRMFEGEPVEISSYQQLVGKLICFSHTRSDIAFAVSLMSQYMHKPWQGHLDAVHRILKYLKQAPIEGLLFQKTENNKSLH</sequence>
<accession>A0AAV3R5R3</accession>
<dbReference type="AlphaFoldDB" id="A0AAV3R5R3"/>
<organism evidence="2 3">
    <name type="scientific">Lithospermum erythrorhizon</name>
    <name type="common">Purple gromwell</name>
    <name type="synonym">Lithospermum officinale var. erythrorhizon</name>
    <dbReference type="NCBI Taxonomy" id="34254"/>
    <lineage>
        <taxon>Eukaryota</taxon>
        <taxon>Viridiplantae</taxon>
        <taxon>Streptophyta</taxon>
        <taxon>Embryophyta</taxon>
        <taxon>Tracheophyta</taxon>
        <taxon>Spermatophyta</taxon>
        <taxon>Magnoliopsida</taxon>
        <taxon>eudicotyledons</taxon>
        <taxon>Gunneridae</taxon>
        <taxon>Pentapetalae</taxon>
        <taxon>asterids</taxon>
        <taxon>lamiids</taxon>
        <taxon>Boraginales</taxon>
        <taxon>Boraginaceae</taxon>
        <taxon>Boraginoideae</taxon>
        <taxon>Lithospermeae</taxon>
        <taxon>Lithospermum</taxon>
    </lineage>
</organism>
<name>A0AAV3R5R3_LITER</name>
<evidence type="ECO:0000313" key="3">
    <source>
        <dbReference type="Proteomes" id="UP001454036"/>
    </source>
</evidence>
<gene>
    <name evidence="2" type="ORF">LIER_40931</name>
</gene>
<protein>
    <recommendedName>
        <fullName evidence="1">Reverse transcriptase Ty1/copia-type domain-containing protein</fullName>
    </recommendedName>
</protein>
<dbReference type="InterPro" id="IPR043502">
    <property type="entry name" value="DNA/RNA_pol_sf"/>
</dbReference>
<feature type="domain" description="Reverse transcriptase Ty1/copia-type" evidence="1">
    <location>
        <begin position="1"/>
        <end position="49"/>
    </location>
</feature>
<evidence type="ECO:0000313" key="2">
    <source>
        <dbReference type="EMBL" id="GAA0170327.1"/>
    </source>
</evidence>
<evidence type="ECO:0000259" key="1">
    <source>
        <dbReference type="Pfam" id="PF07727"/>
    </source>
</evidence>